<reference evidence="1 2" key="1">
    <citation type="submission" date="2018-07" db="EMBL/GenBank/DDBJ databases">
        <title>Sequencing of PG07.</title>
        <authorList>
            <person name="Ding T."/>
        </authorList>
    </citation>
    <scope>NUCLEOTIDE SEQUENCE [LARGE SCALE GENOMIC DNA]</scope>
</reference>
<dbReference type="Pfam" id="PF18143">
    <property type="entry name" value="HAD_SAK_2"/>
    <property type="match status" value="1"/>
</dbReference>
<sequence>MTYPILFLDFDGVINSDEGEIEWLKGDFFGFFQPHLVDRVNKITQAVPNCKLVISSTWRLDTDIDELADVCLRLGLTAEVIGKTCSFGKYSVRGNEIYAYLKDNAEELGHNYRAYVILDDDCDMLYPQRHNFVRVNGMKGIQESDVDKAIAIFLENL</sequence>
<dbReference type="EMBL" id="MH645904">
    <property type="protein sequence ID" value="AXQ66652.1"/>
    <property type="molecule type" value="Genomic_DNA"/>
</dbReference>
<organism evidence="1 2">
    <name type="scientific">Vibrio phage vB_VpS_PG07</name>
    <dbReference type="NCBI Taxonomy" id="2301664"/>
    <lineage>
        <taxon>Viruses</taxon>
        <taxon>Duplodnaviria</taxon>
        <taxon>Heunggongvirae</taxon>
        <taxon>Uroviricota</taxon>
        <taxon>Caudoviricetes</taxon>
        <taxon>Demerecviridae</taxon>
        <taxon>Pogseptimavirus</taxon>
        <taxon>Pogseptimavirus PG07</taxon>
    </lineage>
</organism>
<dbReference type="KEGG" id="vg:54999377"/>
<dbReference type="GeneID" id="54999377"/>
<evidence type="ECO:0000313" key="2">
    <source>
        <dbReference type="Proteomes" id="UP000263435"/>
    </source>
</evidence>
<accession>A0A385E724</accession>
<dbReference type="RefSeq" id="YP_009808474.1">
    <property type="nucleotide sequence ID" value="NC_048041.1"/>
</dbReference>
<name>A0A385E724_9CAUD</name>
<evidence type="ECO:0000313" key="1">
    <source>
        <dbReference type="EMBL" id="AXQ66652.1"/>
    </source>
</evidence>
<dbReference type="Proteomes" id="UP000263435">
    <property type="component" value="Segment"/>
</dbReference>
<protein>
    <submittedName>
        <fullName evidence="1">Uncharacterized protein</fullName>
    </submittedName>
</protein>
<proteinExistence type="predicted"/>
<keyword evidence="2" id="KW-1185">Reference proteome</keyword>